<evidence type="ECO:0000313" key="4">
    <source>
        <dbReference type="Proteomes" id="UP000604046"/>
    </source>
</evidence>
<proteinExistence type="predicted"/>
<keyword evidence="2" id="KW-1133">Transmembrane helix</keyword>
<feature type="transmembrane region" description="Helical" evidence="2">
    <location>
        <begin position="316"/>
        <end position="334"/>
    </location>
</feature>
<name>A0A812SJV0_9DINO</name>
<dbReference type="OrthoDB" id="420448at2759"/>
<dbReference type="Proteomes" id="UP000604046">
    <property type="component" value="Unassembled WGS sequence"/>
</dbReference>
<dbReference type="AlphaFoldDB" id="A0A812SJV0"/>
<organism evidence="3 4">
    <name type="scientific">Symbiodinium natans</name>
    <dbReference type="NCBI Taxonomy" id="878477"/>
    <lineage>
        <taxon>Eukaryota</taxon>
        <taxon>Sar</taxon>
        <taxon>Alveolata</taxon>
        <taxon>Dinophyceae</taxon>
        <taxon>Suessiales</taxon>
        <taxon>Symbiodiniaceae</taxon>
        <taxon>Symbiodinium</taxon>
    </lineage>
</organism>
<feature type="compositionally biased region" description="Low complexity" evidence="1">
    <location>
        <begin position="25"/>
        <end position="38"/>
    </location>
</feature>
<evidence type="ECO:0000313" key="3">
    <source>
        <dbReference type="EMBL" id="CAE7479055.1"/>
    </source>
</evidence>
<evidence type="ECO:0000256" key="1">
    <source>
        <dbReference type="SAM" id="MobiDB-lite"/>
    </source>
</evidence>
<keyword evidence="4" id="KW-1185">Reference proteome</keyword>
<feature type="region of interest" description="Disordered" evidence="1">
    <location>
        <begin position="1"/>
        <end position="65"/>
    </location>
</feature>
<feature type="transmembrane region" description="Helical" evidence="2">
    <location>
        <begin position="189"/>
        <end position="208"/>
    </location>
</feature>
<gene>
    <name evidence="3" type="ORF">SNAT2548_LOCUS26907</name>
</gene>
<feature type="transmembrane region" description="Helical" evidence="2">
    <location>
        <begin position="284"/>
        <end position="304"/>
    </location>
</feature>
<feature type="transmembrane region" description="Helical" evidence="2">
    <location>
        <begin position="444"/>
        <end position="474"/>
    </location>
</feature>
<accession>A0A812SJV0</accession>
<keyword evidence="2" id="KW-0472">Membrane</keyword>
<keyword evidence="2" id="KW-0812">Transmembrane</keyword>
<feature type="transmembrane region" description="Helical" evidence="2">
    <location>
        <begin position="402"/>
        <end position="424"/>
    </location>
</feature>
<protein>
    <submittedName>
        <fullName evidence="3">Uncharacterized protein</fullName>
    </submittedName>
</protein>
<comment type="caution">
    <text evidence="3">The sequence shown here is derived from an EMBL/GenBank/DDBJ whole genome shotgun (WGS) entry which is preliminary data.</text>
</comment>
<feature type="transmembrane region" description="Helical" evidence="2">
    <location>
        <begin position="518"/>
        <end position="536"/>
    </location>
</feature>
<dbReference type="EMBL" id="CAJNDS010002446">
    <property type="protein sequence ID" value="CAE7479055.1"/>
    <property type="molecule type" value="Genomic_DNA"/>
</dbReference>
<reference evidence="3" key="1">
    <citation type="submission" date="2021-02" db="EMBL/GenBank/DDBJ databases">
        <authorList>
            <person name="Dougan E. K."/>
            <person name="Rhodes N."/>
            <person name="Thang M."/>
            <person name="Chan C."/>
        </authorList>
    </citation>
    <scope>NUCLEOTIDE SEQUENCE</scope>
</reference>
<evidence type="ECO:0000256" key="2">
    <source>
        <dbReference type="SAM" id="Phobius"/>
    </source>
</evidence>
<feature type="transmembrane region" description="Helical" evidence="2">
    <location>
        <begin position="148"/>
        <end position="169"/>
    </location>
</feature>
<feature type="transmembrane region" description="Helical" evidence="2">
    <location>
        <begin position="486"/>
        <end position="506"/>
    </location>
</feature>
<sequence>MPDDEGTAAPHSVSLHVDGTPQLVPAATPAATPAGTRASDAEEASEPVPQERVWSEEEEAQGPQAPDVNEAYRRLAELMRTMNLTSEQIQRVTPCHRVLSCFGRPLWSRVPRDRFHLSKPAARIPQFISHSWHGSAWNKVTMLFVLKVGLPAVLVGSLFALVMVSCSIFDLLPGYARQPLIEPDRTYTFGPWGICAGILTASVVLLVCEPRGKVFVDKICIHQTDPRLKFEGVLNICAFLKNSDSMLVLWDATYVERLWCVFELAAYMKSREDRGQMKLSIRPTILGPSSIASCLGLFAMQLSQTAVPWANRLHGFFIWSSICWVGLFSAVYVWRSYYRQIDNMKVQLQHFSIRNTKANCCERGHVGRNGRSIHCDKDTIAECIRHWFGSVEEFEKNVRSHVAVALTQGLGNLVFPYHYLLAAGAPSLWGQADFIASRLREQEFYYAGVTAIFGLAYWLAAIPFIFACGGLLNYKLRHRYHPCVDAVMPFFVTAFLVLVPGGGLYFLQAGLLSVLDDMLAAVVWAAVTAGLAMLAWRACWREPMLRLSDA</sequence>